<dbReference type="PANTHER" id="PTHR23159:SF31">
    <property type="entry name" value="CENTROSOME-ASSOCIATED PROTEIN CEP250 ISOFORM X1"/>
    <property type="match status" value="1"/>
</dbReference>
<feature type="compositionally biased region" description="Low complexity" evidence="1">
    <location>
        <begin position="719"/>
        <end position="742"/>
    </location>
</feature>
<sequence length="1258" mass="134917">MARQGGMTSKEVGQHSLDLSGASDVDRNGLDSPRQLVYSKEELMALRPRTSRGARFKGEGLPHGFYSKDALQPVVLSGPMPPLRNVHPPARKDPQLKPFGRGRREDMEGFGGPVPAAYRQQGPFGGGFAGRGGPMGYGGGRGGPIGPPWGRGYPAASLQQVECWYYKDAIGNVQGPCNVVKLLEWHKAGLFTANMQVRHVDSSEYIALCDAVDLRTGEVKVVPVRRMQQDNDSLEMAPPTSKEQLDPLASLSRDTAQLERLVEEERLRLRQQRSMPDAAPDRRPPPIINEPTKMSAPDPKRTTDANGPMPMLPFGGEAERMGGQFQGLRVSTGPSAPSAPSPAPAPSPVSAPGQVPAASTAVSAPAPTLQAQQNSFSSLPGAGRGFGRGIPRSAPGAPPAGRPQDSMAFPMMAPGPGILTASDALPPSSSLPPAPSDLGQDRDPAIVGMGNQINVAGSFGLMGLPPPESLGLPPDTPPDIVKAAIVAGMRPVQPVMPPKTAGVSMGPSAPGGVKEMPQPPVNFAWQMPTAGATRMVAVPSKQLELVDIDPMKEFSSPVDKVAQGDAMAAWPKLNMRNEEAKQLEERRLAEESSRREEMRRFEEAQRAERMMEERRAEEARARMEAQRREEEAKRTAQQESEREMMRQKQQRELERQAPAVGRGRGRGFAPPAEGNSVHAQTARLKALAEAKALAALEAEAQMKVEVTAKTTDMSGKGSAPAPSQAPWAAAQQAQKQVKSMQEVMEEEEREARRRMQEEERQRKLQAESRKNEPELGAGGAWGGAVKPPSLQEVMEEEEREARRRKEEQERQRKLQAQARKNEPELGAGGPWGGAVKPPSLQEVMEEEARAAAKQQVDKGASKVTPNSEFPSLGSSWATGTSAPQEKAKGGARGGGAMARTEQAAAAADLSQSNSAHAQVARMRAQADAKALEEVMRAQEEEKQRALKAKKQQEAAESSRGQWPKEQSAGWSKGGPGGKNRPLSLAEIQEQEMREKQEKMARKQAEVQEGLRSQPISAQAAASGAWGKGAMPVKSLAQIQEEEAARAQREAELQRKRREEESMGSGSSSLPSGAWASKAAARPAGLDAPPQVEQAGGGGGVWSNKAGGVKPSVPPPAAPAVSSSQGAGRQEDEDEDDLFWDFKGKPDKAAATSATSKDTGKEGGKGKGGKGKEGDSFSKWCFKELEKLTGSDDTTLGEFLMSLHSSSDVQEYVEEYLGPKGRSFAEEFVLRKQMDSVEVVSSRGGSKEEANLQAKKKKK</sequence>
<dbReference type="Pfam" id="PF02213">
    <property type="entry name" value="GYF"/>
    <property type="match status" value="1"/>
</dbReference>
<reference evidence="4" key="3">
    <citation type="submission" date="2015-06" db="UniProtKB">
        <authorList>
            <consortium name="EnsemblProtists"/>
        </authorList>
    </citation>
    <scope>IDENTIFICATION</scope>
</reference>
<accession>L1I576</accession>
<reference evidence="5" key="2">
    <citation type="submission" date="2012-11" db="EMBL/GenBank/DDBJ databases">
        <authorList>
            <person name="Kuo A."/>
            <person name="Curtis B.A."/>
            <person name="Tanifuji G."/>
            <person name="Burki F."/>
            <person name="Gruber A."/>
            <person name="Irimia M."/>
            <person name="Maruyama S."/>
            <person name="Arias M.C."/>
            <person name="Ball S.G."/>
            <person name="Gile G.H."/>
            <person name="Hirakawa Y."/>
            <person name="Hopkins J.F."/>
            <person name="Rensing S.A."/>
            <person name="Schmutz J."/>
            <person name="Symeonidi A."/>
            <person name="Elias M."/>
            <person name="Eveleigh R.J."/>
            <person name="Herman E.K."/>
            <person name="Klute M.J."/>
            <person name="Nakayama T."/>
            <person name="Obornik M."/>
            <person name="Reyes-Prieto A."/>
            <person name="Armbrust E.V."/>
            <person name="Aves S.J."/>
            <person name="Beiko R.G."/>
            <person name="Coutinho P."/>
            <person name="Dacks J.B."/>
            <person name="Durnford D.G."/>
            <person name="Fast N.M."/>
            <person name="Green B.R."/>
            <person name="Grisdale C."/>
            <person name="Hempe F."/>
            <person name="Henrissat B."/>
            <person name="Hoppner M.P."/>
            <person name="Ishida K.-I."/>
            <person name="Kim E."/>
            <person name="Koreny L."/>
            <person name="Kroth P.G."/>
            <person name="Liu Y."/>
            <person name="Malik S.-B."/>
            <person name="Maier U.G."/>
            <person name="McRose D."/>
            <person name="Mock T."/>
            <person name="Neilson J.A."/>
            <person name="Onodera N.T."/>
            <person name="Poole A.M."/>
            <person name="Pritham E.J."/>
            <person name="Richards T.A."/>
            <person name="Rocap G."/>
            <person name="Roy S.W."/>
            <person name="Sarai C."/>
            <person name="Schaack S."/>
            <person name="Shirato S."/>
            <person name="Slamovits C.H."/>
            <person name="Spencer D.F."/>
            <person name="Suzuki S."/>
            <person name="Worden A.Z."/>
            <person name="Zauner S."/>
            <person name="Barry K."/>
            <person name="Bell C."/>
            <person name="Bharti A.K."/>
            <person name="Crow J.A."/>
            <person name="Grimwood J."/>
            <person name="Kramer R."/>
            <person name="Lindquist E."/>
            <person name="Lucas S."/>
            <person name="Salamov A."/>
            <person name="McFadden G.I."/>
            <person name="Lane C.E."/>
            <person name="Keeling P.J."/>
            <person name="Gray M.W."/>
            <person name="Grigoriev I.V."/>
            <person name="Archibald J.M."/>
        </authorList>
    </citation>
    <scope>NUCLEOTIDE SEQUENCE</scope>
    <source>
        <strain evidence="5">CCMP2712</strain>
    </source>
</reference>
<dbReference type="Gene3D" id="3.30.1490.40">
    <property type="match status" value="1"/>
</dbReference>
<feature type="compositionally biased region" description="Polar residues" evidence="1">
    <location>
        <begin position="863"/>
        <end position="883"/>
    </location>
</feature>
<dbReference type="GeneID" id="17288096"/>
<feature type="region of interest" description="Disordered" evidence="1">
    <location>
        <begin position="1"/>
        <end position="36"/>
    </location>
</feature>
<feature type="region of interest" description="Disordered" evidence="1">
    <location>
        <begin position="581"/>
        <end position="680"/>
    </location>
</feature>
<feature type="compositionally biased region" description="Low complexity" evidence="1">
    <location>
        <begin position="350"/>
        <end position="368"/>
    </location>
</feature>
<dbReference type="SUPFAM" id="SSF55277">
    <property type="entry name" value="GYF domain"/>
    <property type="match status" value="1"/>
</dbReference>
<organism evidence="3">
    <name type="scientific">Guillardia theta (strain CCMP2712)</name>
    <name type="common">Cryptophyte</name>
    <dbReference type="NCBI Taxonomy" id="905079"/>
    <lineage>
        <taxon>Eukaryota</taxon>
        <taxon>Cryptophyceae</taxon>
        <taxon>Pyrenomonadales</taxon>
        <taxon>Geminigeraceae</taxon>
        <taxon>Guillardia</taxon>
    </lineage>
</organism>
<feature type="compositionally biased region" description="Basic and acidic residues" evidence="1">
    <location>
        <begin position="799"/>
        <end position="812"/>
    </location>
</feature>
<feature type="compositionally biased region" description="Basic and acidic residues" evidence="1">
    <location>
        <begin position="924"/>
        <end position="944"/>
    </location>
</feature>
<dbReference type="Proteomes" id="UP000011087">
    <property type="component" value="Unassembled WGS sequence"/>
</dbReference>
<dbReference type="eggNOG" id="ENOG502SD31">
    <property type="taxonomic scope" value="Eukaryota"/>
</dbReference>
<dbReference type="SMART" id="SM00444">
    <property type="entry name" value="GYF"/>
    <property type="match status" value="1"/>
</dbReference>
<feature type="compositionally biased region" description="Basic and acidic residues" evidence="1">
    <location>
        <begin position="846"/>
        <end position="860"/>
    </location>
</feature>
<dbReference type="AlphaFoldDB" id="L1I576"/>
<dbReference type="HOGENOM" id="CLU_265138_0_0_1"/>
<dbReference type="PROSITE" id="PS50829">
    <property type="entry name" value="GYF"/>
    <property type="match status" value="1"/>
</dbReference>
<dbReference type="InterPro" id="IPR035445">
    <property type="entry name" value="GYF-like_dom_sf"/>
</dbReference>
<evidence type="ECO:0000313" key="4">
    <source>
        <dbReference type="EnsemblProtists" id="EKX31376"/>
    </source>
</evidence>
<feature type="compositionally biased region" description="Low complexity" evidence="1">
    <location>
        <begin position="897"/>
        <end position="907"/>
    </location>
</feature>
<feature type="region of interest" description="Disordered" evidence="1">
    <location>
        <begin position="1238"/>
        <end position="1258"/>
    </location>
</feature>
<gene>
    <name evidence="3" type="ORF">GUITHDRAFT_122423</name>
</gene>
<dbReference type="EnsemblProtists" id="EKX31376">
    <property type="protein sequence ID" value="EKX31376"/>
    <property type="gene ID" value="GUITHDRAFT_122423"/>
</dbReference>
<feature type="compositionally biased region" description="Pro residues" evidence="1">
    <location>
        <begin position="337"/>
        <end position="349"/>
    </location>
</feature>
<name>L1I576_GUITC</name>
<protein>
    <recommendedName>
        <fullName evidence="2">GYF domain-containing protein</fullName>
    </recommendedName>
</protein>
<feature type="region of interest" description="Disordered" evidence="1">
    <location>
        <begin position="709"/>
        <end position="1175"/>
    </location>
</feature>
<dbReference type="InterPro" id="IPR003169">
    <property type="entry name" value="GYF"/>
</dbReference>
<feature type="region of interest" description="Disordered" evidence="1">
    <location>
        <begin position="82"/>
        <end position="110"/>
    </location>
</feature>
<evidence type="ECO:0000313" key="5">
    <source>
        <dbReference type="Proteomes" id="UP000011087"/>
    </source>
</evidence>
<feature type="compositionally biased region" description="Low complexity" evidence="1">
    <location>
        <begin position="656"/>
        <end position="672"/>
    </location>
</feature>
<reference evidence="3 5" key="1">
    <citation type="journal article" date="2012" name="Nature">
        <title>Algal genomes reveal evolutionary mosaicism and the fate of nucleomorphs.</title>
        <authorList>
            <consortium name="DOE Joint Genome Institute"/>
            <person name="Curtis B.A."/>
            <person name="Tanifuji G."/>
            <person name="Burki F."/>
            <person name="Gruber A."/>
            <person name="Irimia M."/>
            <person name="Maruyama S."/>
            <person name="Arias M.C."/>
            <person name="Ball S.G."/>
            <person name="Gile G.H."/>
            <person name="Hirakawa Y."/>
            <person name="Hopkins J.F."/>
            <person name="Kuo A."/>
            <person name="Rensing S.A."/>
            <person name="Schmutz J."/>
            <person name="Symeonidi A."/>
            <person name="Elias M."/>
            <person name="Eveleigh R.J."/>
            <person name="Herman E.K."/>
            <person name="Klute M.J."/>
            <person name="Nakayama T."/>
            <person name="Obornik M."/>
            <person name="Reyes-Prieto A."/>
            <person name="Armbrust E.V."/>
            <person name="Aves S.J."/>
            <person name="Beiko R.G."/>
            <person name="Coutinho P."/>
            <person name="Dacks J.B."/>
            <person name="Durnford D.G."/>
            <person name="Fast N.M."/>
            <person name="Green B.R."/>
            <person name="Grisdale C.J."/>
            <person name="Hempel F."/>
            <person name="Henrissat B."/>
            <person name="Hoppner M.P."/>
            <person name="Ishida K."/>
            <person name="Kim E."/>
            <person name="Koreny L."/>
            <person name="Kroth P.G."/>
            <person name="Liu Y."/>
            <person name="Malik S.B."/>
            <person name="Maier U.G."/>
            <person name="McRose D."/>
            <person name="Mock T."/>
            <person name="Neilson J.A."/>
            <person name="Onodera N.T."/>
            <person name="Poole A.M."/>
            <person name="Pritham E.J."/>
            <person name="Richards T.A."/>
            <person name="Rocap G."/>
            <person name="Roy S.W."/>
            <person name="Sarai C."/>
            <person name="Schaack S."/>
            <person name="Shirato S."/>
            <person name="Slamovits C.H."/>
            <person name="Spencer D.F."/>
            <person name="Suzuki S."/>
            <person name="Worden A.Z."/>
            <person name="Zauner S."/>
            <person name="Barry K."/>
            <person name="Bell C."/>
            <person name="Bharti A.K."/>
            <person name="Crow J.A."/>
            <person name="Grimwood J."/>
            <person name="Kramer R."/>
            <person name="Lindquist E."/>
            <person name="Lucas S."/>
            <person name="Salamov A."/>
            <person name="McFadden G.I."/>
            <person name="Lane C.E."/>
            <person name="Keeling P.J."/>
            <person name="Gray M.W."/>
            <person name="Grigoriev I.V."/>
            <person name="Archibald J.M."/>
        </authorList>
    </citation>
    <scope>NUCLEOTIDE SEQUENCE</scope>
    <source>
        <strain evidence="3 5">CCMP2712</strain>
    </source>
</reference>
<feature type="region of interest" description="Disordered" evidence="1">
    <location>
        <begin position="230"/>
        <end position="250"/>
    </location>
</feature>
<evidence type="ECO:0000256" key="1">
    <source>
        <dbReference type="SAM" id="MobiDB-lite"/>
    </source>
</evidence>
<feature type="compositionally biased region" description="Basic and acidic residues" evidence="1">
    <location>
        <begin position="581"/>
        <end position="655"/>
    </location>
</feature>
<feature type="compositionally biased region" description="Basic and acidic residues" evidence="1">
    <location>
        <begin position="749"/>
        <end position="773"/>
    </location>
</feature>
<feature type="compositionally biased region" description="Basic and acidic residues" evidence="1">
    <location>
        <begin position="990"/>
        <end position="1005"/>
    </location>
</feature>
<feature type="compositionally biased region" description="Low complexity" evidence="1">
    <location>
        <begin position="1062"/>
        <end position="1072"/>
    </location>
</feature>
<feature type="domain" description="GYF" evidence="2">
    <location>
        <begin position="161"/>
        <end position="213"/>
    </location>
</feature>
<proteinExistence type="predicted"/>
<dbReference type="KEGG" id="gtt:GUITHDRAFT_122423"/>
<dbReference type="OMA" id="PMVGSTM"/>
<feature type="compositionally biased region" description="Polar residues" evidence="1">
    <location>
        <begin position="369"/>
        <end position="378"/>
    </location>
</feature>
<dbReference type="RefSeq" id="XP_005818356.1">
    <property type="nucleotide sequence ID" value="XM_005818299.1"/>
</dbReference>
<evidence type="ECO:0000313" key="3">
    <source>
        <dbReference type="EMBL" id="EKX31376.1"/>
    </source>
</evidence>
<keyword evidence="5" id="KW-1185">Reference proteome</keyword>
<feature type="compositionally biased region" description="Basic and acidic residues" evidence="1">
    <location>
        <begin position="1042"/>
        <end position="1060"/>
    </location>
</feature>
<dbReference type="PANTHER" id="PTHR23159">
    <property type="entry name" value="CENTROSOMAL PROTEIN 2"/>
    <property type="match status" value="1"/>
</dbReference>
<feature type="region of interest" description="Disordered" evidence="1">
    <location>
        <begin position="265"/>
        <end position="444"/>
    </location>
</feature>
<evidence type="ECO:0000259" key="2">
    <source>
        <dbReference type="PROSITE" id="PS50829"/>
    </source>
</evidence>
<dbReference type="PaxDb" id="55529-EKX31376"/>
<feature type="compositionally biased region" description="Low complexity" evidence="1">
    <location>
        <begin position="1118"/>
        <end position="1127"/>
    </location>
</feature>
<dbReference type="OrthoDB" id="48509at2759"/>
<feature type="compositionally biased region" description="Basic and acidic residues" evidence="1">
    <location>
        <begin position="1157"/>
        <end position="1175"/>
    </location>
</feature>
<dbReference type="EMBL" id="JH993291">
    <property type="protein sequence ID" value="EKX31376.1"/>
    <property type="molecule type" value="Genomic_DNA"/>
</dbReference>